<dbReference type="AlphaFoldDB" id="X1L6K4"/>
<dbReference type="EMBL" id="BARU01047734">
    <property type="protein sequence ID" value="GAI01506.1"/>
    <property type="molecule type" value="Genomic_DNA"/>
</dbReference>
<organism evidence="2">
    <name type="scientific">marine sediment metagenome</name>
    <dbReference type="NCBI Taxonomy" id="412755"/>
    <lineage>
        <taxon>unclassified sequences</taxon>
        <taxon>metagenomes</taxon>
        <taxon>ecological metagenomes</taxon>
    </lineage>
</organism>
<feature type="non-terminal residue" evidence="2">
    <location>
        <position position="1"/>
    </location>
</feature>
<reference evidence="2" key="1">
    <citation type="journal article" date="2014" name="Front. Microbiol.">
        <title>High frequency of phylogenetically diverse reductive dehalogenase-homologous genes in deep subseafloor sedimentary metagenomes.</title>
        <authorList>
            <person name="Kawai M."/>
            <person name="Futagami T."/>
            <person name="Toyoda A."/>
            <person name="Takaki Y."/>
            <person name="Nishi S."/>
            <person name="Hori S."/>
            <person name="Arai W."/>
            <person name="Tsubouchi T."/>
            <person name="Morono Y."/>
            <person name="Uchiyama I."/>
            <person name="Ito T."/>
            <person name="Fujiyama A."/>
            <person name="Inagaki F."/>
            <person name="Takami H."/>
        </authorList>
    </citation>
    <scope>NUCLEOTIDE SEQUENCE</scope>
    <source>
        <strain evidence="2">Expedition CK06-06</strain>
    </source>
</reference>
<sequence length="35" mass="3882">RSKDKTLGGSGQPDPKRLRVANKIYIADKNIKEKG</sequence>
<proteinExistence type="predicted"/>
<accession>X1L6K4</accession>
<name>X1L6K4_9ZZZZ</name>
<evidence type="ECO:0000313" key="2">
    <source>
        <dbReference type="EMBL" id="GAI01506.1"/>
    </source>
</evidence>
<evidence type="ECO:0000256" key="1">
    <source>
        <dbReference type="SAM" id="MobiDB-lite"/>
    </source>
</evidence>
<gene>
    <name evidence="2" type="ORF">S03H2_71367</name>
</gene>
<feature type="region of interest" description="Disordered" evidence="1">
    <location>
        <begin position="1"/>
        <end position="21"/>
    </location>
</feature>
<comment type="caution">
    <text evidence="2">The sequence shown here is derived from an EMBL/GenBank/DDBJ whole genome shotgun (WGS) entry which is preliminary data.</text>
</comment>
<protein>
    <submittedName>
        <fullName evidence="2">Uncharacterized protein</fullName>
    </submittedName>
</protein>